<sequence length="648" mass="69879">MLHPRVIRLRFACKLTLAIVLSLLLGFYFGLQTPRWSALTAALVAAGPAFAAGGEPFAGAIRYRGWLRIIGTVLGSLCALLLMMLLIRAPLLMILLCCLWAGVCTWLSSLVRMENAYALGLSGYTALIIVVSCLGEPQFILQLALERCGEIVLGIACAVLADTLLAPRSVKGEVDRVVGGMLLGQLCLLQRCVDGRDSDAVDRSWHGLIRESHTLEGMRASLALESSRWPRACRRLAALHTLSLTLITRACEIFLTQRQTPTALPAPFLTLIAAPVKTPAEAYQRLKQLRRLLAAHGGHQLPPALIGWIDGASQLQLLAKGVASNVRIGRHEAAILAHDAAPRQIYSAQGHHALINGLRTWLATSLGALFWLWSGWNAGSGCMIMIAVVTSLAVRTPNPRMAAIDFLMGSLVALPVGALYYTVILPATQQSLVLLCLSLGALTFICGMEVQKRRLGSLGTLASTLNILVLSNPMRFPIESFVDSAIGQVIGCLLALVVLLAVRDRSRARTGRTLMRRLAFGAVAALRGEGTRGNLLPALYRQLFLLLTLFPDDIGRYRLALTLIVLQQRLAHSALPCDAERLRAIDAAATRLLTGRGAARRRGALLQLTTGLSDYADALVRQGAAGAALQPLHQLADVLHRYRGVLLG</sequence>
<evidence type="ECO:0000313" key="10">
    <source>
        <dbReference type="Proteomes" id="UP001223683"/>
    </source>
</evidence>
<comment type="function">
    <text evidence="8">Forms an efflux pump with AaeA. Could function as a metabolic relief valve, allowing to eliminate certain compounds when they accumulate to high levels in the cell.</text>
</comment>
<dbReference type="GO" id="GO:0005886">
    <property type="term" value="C:plasma membrane"/>
    <property type="evidence" value="ECO:0007669"/>
    <property type="project" value="UniProtKB-SubCell"/>
</dbReference>
<dbReference type="HAMAP" id="MF_01545">
    <property type="entry name" value="AaeB"/>
    <property type="match status" value="1"/>
</dbReference>
<comment type="subcellular location">
    <subcellularLocation>
        <location evidence="8">Cell inner membrane</location>
        <topology evidence="8">Multi-pass membrane protein</topology>
    </subcellularLocation>
    <subcellularLocation>
        <location evidence="1">Cell membrane</location>
        <topology evidence="1">Multi-pass membrane protein</topology>
    </subcellularLocation>
</comment>
<evidence type="ECO:0000256" key="8">
    <source>
        <dbReference type="HAMAP-Rule" id="MF_01545"/>
    </source>
</evidence>
<dbReference type="Proteomes" id="UP001223683">
    <property type="component" value="Chromosome"/>
</dbReference>
<dbReference type="RefSeq" id="WP_012849938.1">
    <property type="nucleotide sequence ID" value="NC_013508.1"/>
</dbReference>
<feature type="transmembrane region" description="Helical" evidence="8">
    <location>
        <begin position="123"/>
        <end position="145"/>
    </location>
</feature>
<evidence type="ECO:0000256" key="1">
    <source>
        <dbReference type="ARBA" id="ARBA00004651"/>
    </source>
</evidence>
<keyword evidence="3 8" id="KW-1003">Cell membrane</keyword>
<dbReference type="PANTHER" id="PTHR30509:SF9">
    <property type="entry name" value="MULTIDRUG RESISTANCE PROTEIN MDTO"/>
    <property type="match status" value="1"/>
</dbReference>
<feature type="transmembrane region" description="Helical" evidence="8">
    <location>
        <begin position="12"/>
        <end position="30"/>
    </location>
</feature>
<feature type="transmembrane region" description="Helical" evidence="8">
    <location>
        <begin position="455"/>
        <end position="473"/>
    </location>
</feature>
<dbReference type="AlphaFoldDB" id="A0AAQ3BZN7"/>
<evidence type="ECO:0000313" key="9">
    <source>
        <dbReference type="EMBL" id="WDU90699.1"/>
    </source>
</evidence>
<dbReference type="EMBL" id="CP118390">
    <property type="protein sequence ID" value="WDU90699.1"/>
    <property type="molecule type" value="Genomic_DNA"/>
</dbReference>
<dbReference type="SMR" id="A0AAQ3BZN7"/>
<feature type="transmembrane region" description="Helical" evidence="8">
    <location>
        <begin position="66"/>
        <end position="87"/>
    </location>
</feature>
<dbReference type="GeneID" id="72529892"/>
<evidence type="ECO:0000256" key="5">
    <source>
        <dbReference type="ARBA" id="ARBA00022692"/>
    </source>
</evidence>
<evidence type="ECO:0000256" key="6">
    <source>
        <dbReference type="ARBA" id="ARBA00022989"/>
    </source>
</evidence>
<keyword evidence="5 8" id="KW-0812">Transmembrane</keyword>
<keyword evidence="4 8" id="KW-0997">Cell inner membrane</keyword>
<proteinExistence type="inferred from homology"/>
<protein>
    <recommendedName>
        <fullName evidence="8">p-hydroxybenzoic acid efflux pump subunit AaeB</fullName>
        <shortName evidence="8">pHBA efflux pump protein B</shortName>
    </recommendedName>
</protein>
<reference evidence="9" key="1">
    <citation type="submission" date="2022-10" db="EMBL/GenBank/DDBJ databases">
        <title>Complete genome of Ep21-8.</title>
        <authorList>
            <person name="Kang Y.-R."/>
            <person name="Kim D.-H."/>
        </authorList>
    </citation>
    <scope>NUCLEOTIDE SEQUENCE</scope>
    <source>
        <strain evidence="9">Ep21-8</strain>
    </source>
</reference>
<feature type="transmembrane region" description="Helical" evidence="8">
    <location>
        <begin position="378"/>
        <end position="394"/>
    </location>
</feature>
<dbReference type="InterPro" id="IPR006726">
    <property type="entry name" value="PHBA_efflux_AaeB/fusaric-R"/>
</dbReference>
<evidence type="ECO:0000256" key="2">
    <source>
        <dbReference type="ARBA" id="ARBA00022448"/>
    </source>
</evidence>
<evidence type="ECO:0000256" key="7">
    <source>
        <dbReference type="ARBA" id="ARBA00023136"/>
    </source>
</evidence>
<gene>
    <name evidence="8 9" type="primary">aaeB</name>
    <name evidence="9" type="ORF">PWJ79_14985</name>
</gene>
<keyword evidence="2 8" id="KW-0813">Transport</keyword>
<name>A0AAQ3BZN7_EDWPI</name>
<organism evidence="9 10">
    <name type="scientific">Edwardsiella piscicida</name>
    <dbReference type="NCBI Taxonomy" id="1263550"/>
    <lineage>
        <taxon>Bacteria</taxon>
        <taxon>Pseudomonadati</taxon>
        <taxon>Pseudomonadota</taxon>
        <taxon>Gammaproteobacteria</taxon>
        <taxon>Enterobacterales</taxon>
        <taxon>Hafniaceae</taxon>
        <taxon>Edwardsiella</taxon>
    </lineage>
</organism>
<dbReference type="PANTHER" id="PTHR30509">
    <property type="entry name" value="P-HYDROXYBENZOIC ACID EFFLUX PUMP SUBUNIT-RELATED"/>
    <property type="match status" value="1"/>
</dbReference>
<dbReference type="NCBIfam" id="NF007916">
    <property type="entry name" value="PRK10631.1"/>
    <property type="match status" value="1"/>
</dbReference>
<dbReference type="InterPro" id="IPR023706">
    <property type="entry name" value="PHBA_efflux_pump_AaeB"/>
</dbReference>
<feature type="transmembrane region" description="Helical" evidence="8">
    <location>
        <begin position="406"/>
        <end position="424"/>
    </location>
</feature>
<evidence type="ECO:0000256" key="3">
    <source>
        <dbReference type="ARBA" id="ARBA00022475"/>
    </source>
</evidence>
<feature type="transmembrane region" description="Helical" evidence="8">
    <location>
        <begin position="430"/>
        <end position="448"/>
    </location>
</feature>
<accession>A0AAQ3BZN7</accession>
<keyword evidence="7 8" id="KW-0472">Membrane</keyword>
<comment type="similarity">
    <text evidence="8">Belongs to the aromatic acid exporter ArAE (TC 2.A.85) family.</text>
</comment>
<keyword evidence="6 8" id="KW-1133">Transmembrane helix</keyword>
<dbReference type="GO" id="GO:0046942">
    <property type="term" value="P:carboxylic acid transport"/>
    <property type="evidence" value="ECO:0007669"/>
    <property type="project" value="InterPro"/>
</dbReference>
<dbReference type="GO" id="GO:0022857">
    <property type="term" value="F:transmembrane transporter activity"/>
    <property type="evidence" value="ECO:0007669"/>
    <property type="project" value="UniProtKB-UniRule"/>
</dbReference>
<dbReference type="Pfam" id="PF04632">
    <property type="entry name" value="FUSC"/>
    <property type="match status" value="1"/>
</dbReference>
<feature type="transmembrane region" description="Helical" evidence="8">
    <location>
        <begin position="93"/>
        <end position="111"/>
    </location>
</feature>
<feature type="transmembrane region" description="Helical" evidence="8">
    <location>
        <begin position="485"/>
        <end position="502"/>
    </location>
</feature>
<evidence type="ECO:0000256" key="4">
    <source>
        <dbReference type="ARBA" id="ARBA00022519"/>
    </source>
</evidence>
<feature type="transmembrane region" description="Helical" evidence="8">
    <location>
        <begin position="36"/>
        <end position="54"/>
    </location>
</feature>
<comment type="caution">
    <text evidence="8">Lacks conserved residue(s) required for the propagation of feature annotation.</text>
</comment>